<evidence type="ECO:0000259" key="4">
    <source>
        <dbReference type="PROSITE" id="PS51071"/>
    </source>
</evidence>
<dbReference type="PROSITE" id="PS51464">
    <property type="entry name" value="SIS"/>
    <property type="match status" value="1"/>
</dbReference>
<keyword evidence="7" id="KW-1185">Reference proteome</keyword>
<feature type="domain" description="HTH rpiR-type" evidence="4">
    <location>
        <begin position="10"/>
        <end position="88"/>
    </location>
</feature>
<keyword evidence="1" id="KW-0805">Transcription regulation</keyword>
<keyword evidence="2" id="KW-0238">DNA-binding</keyword>
<dbReference type="EMBL" id="BSOR01000029">
    <property type="protein sequence ID" value="GLR64321.1"/>
    <property type="molecule type" value="Genomic_DNA"/>
</dbReference>
<evidence type="ECO:0000256" key="2">
    <source>
        <dbReference type="ARBA" id="ARBA00023125"/>
    </source>
</evidence>
<dbReference type="PANTHER" id="PTHR30514">
    <property type="entry name" value="GLUCOKINASE"/>
    <property type="match status" value="1"/>
</dbReference>
<dbReference type="RefSeq" id="WP_051610262.1">
    <property type="nucleotide sequence ID" value="NZ_BSOR01000029.1"/>
</dbReference>
<evidence type="ECO:0000256" key="1">
    <source>
        <dbReference type="ARBA" id="ARBA00023015"/>
    </source>
</evidence>
<dbReference type="PROSITE" id="PS51071">
    <property type="entry name" value="HTH_RPIR"/>
    <property type="match status" value="1"/>
</dbReference>
<evidence type="ECO:0000256" key="3">
    <source>
        <dbReference type="ARBA" id="ARBA00023163"/>
    </source>
</evidence>
<dbReference type="InterPro" id="IPR047640">
    <property type="entry name" value="RpiR-like"/>
</dbReference>
<protein>
    <submittedName>
        <fullName evidence="6">RpiR family transcriptional regulator</fullName>
    </submittedName>
</protein>
<feature type="domain" description="SIS" evidence="5">
    <location>
        <begin position="146"/>
        <end position="283"/>
    </location>
</feature>
<dbReference type="SUPFAM" id="SSF46689">
    <property type="entry name" value="Homeodomain-like"/>
    <property type="match status" value="1"/>
</dbReference>
<dbReference type="PANTHER" id="PTHR30514:SF18">
    <property type="entry name" value="RPIR-FAMILY TRANSCRIPTIONAL REGULATOR"/>
    <property type="match status" value="1"/>
</dbReference>
<dbReference type="Proteomes" id="UP001156682">
    <property type="component" value="Unassembled WGS sequence"/>
</dbReference>
<dbReference type="InterPro" id="IPR046348">
    <property type="entry name" value="SIS_dom_sf"/>
</dbReference>
<name>A0ABQ6A076_9GAMM</name>
<accession>A0ABQ6A076</accession>
<dbReference type="InterPro" id="IPR035472">
    <property type="entry name" value="RpiR-like_SIS"/>
</dbReference>
<evidence type="ECO:0000313" key="6">
    <source>
        <dbReference type="EMBL" id="GLR64321.1"/>
    </source>
</evidence>
<organism evidence="6 7">
    <name type="scientific">Marinospirillum insulare</name>
    <dbReference type="NCBI Taxonomy" id="217169"/>
    <lineage>
        <taxon>Bacteria</taxon>
        <taxon>Pseudomonadati</taxon>
        <taxon>Pseudomonadota</taxon>
        <taxon>Gammaproteobacteria</taxon>
        <taxon>Oceanospirillales</taxon>
        <taxon>Oceanospirillaceae</taxon>
        <taxon>Marinospirillum</taxon>
    </lineage>
</organism>
<dbReference type="SUPFAM" id="SSF53697">
    <property type="entry name" value="SIS domain"/>
    <property type="match status" value="1"/>
</dbReference>
<evidence type="ECO:0000259" key="5">
    <source>
        <dbReference type="PROSITE" id="PS51464"/>
    </source>
</evidence>
<sequence>MAPRTLEELKRKLQKLNSPTSDLKLGKRALAALTQMMDNPEKVAVTSISLLAEEAGVNASTLSRLVRKLGFASFAEFQLVFRKHLARSSRTSFYSDLAGRFVDEESDGGASLAPASLALMTQVAEEETDNIAQMLSSLDVDALEKTVNLLAKAPRVRVYGLRQANTVANFFTYALGLLRPDVSLLGNPHHGVAHGLNELTQEDVVVVIGAAPYTRATIAAARIAANHGMQVIAITDSHGSPLATEATLSFIAPTSSTWYSNSMAAFLVFIEGLMAMMAGRLGRRGLASLKQHEQLIDEVSHEL</sequence>
<dbReference type="InterPro" id="IPR009057">
    <property type="entry name" value="Homeodomain-like_sf"/>
</dbReference>
<dbReference type="CDD" id="cd05013">
    <property type="entry name" value="SIS_RpiR"/>
    <property type="match status" value="1"/>
</dbReference>
<evidence type="ECO:0000313" key="7">
    <source>
        <dbReference type="Proteomes" id="UP001156682"/>
    </source>
</evidence>
<proteinExistence type="predicted"/>
<dbReference type="Gene3D" id="3.40.50.10490">
    <property type="entry name" value="Glucose-6-phosphate isomerase like protein, domain 1"/>
    <property type="match status" value="1"/>
</dbReference>
<gene>
    <name evidence="6" type="ORF">GCM10007878_17590</name>
</gene>
<keyword evidence="3" id="KW-0804">Transcription</keyword>
<dbReference type="InterPro" id="IPR001347">
    <property type="entry name" value="SIS_dom"/>
</dbReference>
<dbReference type="Gene3D" id="1.10.10.10">
    <property type="entry name" value="Winged helix-like DNA-binding domain superfamily/Winged helix DNA-binding domain"/>
    <property type="match status" value="1"/>
</dbReference>
<dbReference type="Pfam" id="PF01418">
    <property type="entry name" value="HTH_6"/>
    <property type="match status" value="1"/>
</dbReference>
<dbReference type="InterPro" id="IPR036388">
    <property type="entry name" value="WH-like_DNA-bd_sf"/>
</dbReference>
<dbReference type="Pfam" id="PF01380">
    <property type="entry name" value="SIS"/>
    <property type="match status" value="1"/>
</dbReference>
<reference evidence="7" key="1">
    <citation type="journal article" date="2019" name="Int. J. Syst. Evol. Microbiol.">
        <title>The Global Catalogue of Microorganisms (GCM) 10K type strain sequencing project: providing services to taxonomists for standard genome sequencing and annotation.</title>
        <authorList>
            <consortium name="The Broad Institute Genomics Platform"/>
            <consortium name="The Broad Institute Genome Sequencing Center for Infectious Disease"/>
            <person name="Wu L."/>
            <person name="Ma J."/>
        </authorList>
    </citation>
    <scope>NUCLEOTIDE SEQUENCE [LARGE SCALE GENOMIC DNA]</scope>
    <source>
        <strain evidence="7">NBRC 100033</strain>
    </source>
</reference>
<dbReference type="InterPro" id="IPR000281">
    <property type="entry name" value="HTH_RpiR"/>
</dbReference>
<comment type="caution">
    <text evidence="6">The sequence shown here is derived from an EMBL/GenBank/DDBJ whole genome shotgun (WGS) entry which is preliminary data.</text>
</comment>